<evidence type="ECO:0000259" key="9">
    <source>
        <dbReference type="PROSITE" id="PS50850"/>
    </source>
</evidence>
<evidence type="ECO:0000256" key="7">
    <source>
        <dbReference type="ARBA" id="ARBA00023180"/>
    </source>
</evidence>
<evidence type="ECO:0000256" key="1">
    <source>
        <dbReference type="ARBA" id="ARBA00004141"/>
    </source>
</evidence>
<dbReference type="NCBIfam" id="TIGR00879">
    <property type="entry name" value="SP"/>
    <property type="match status" value="1"/>
</dbReference>
<evidence type="ECO:0000313" key="11">
    <source>
        <dbReference type="Proteomes" id="UP000546213"/>
    </source>
</evidence>
<dbReference type="PROSITE" id="PS50850">
    <property type="entry name" value="MFS"/>
    <property type="match status" value="1"/>
</dbReference>
<dbReference type="InterPro" id="IPR003663">
    <property type="entry name" value="Sugar/inositol_transpt"/>
</dbReference>
<gene>
    <name evidence="10" type="ORF">FPCIR_8472</name>
</gene>
<keyword evidence="3" id="KW-0813">Transport</keyword>
<feature type="transmembrane region" description="Helical" evidence="8">
    <location>
        <begin position="539"/>
        <end position="562"/>
    </location>
</feature>
<dbReference type="Proteomes" id="UP000546213">
    <property type="component" value="Unassembled WGS sequence"/>
</dbReference>
<evidence type="ECO:0000256" key="4">
    <source>
        <dbReference type="ARBA" id="ARBA00022692"/>
    </source>
</evidence>
<dbReference type="PANTHER" id="PTHR48022:SF21">
    <property type="entry name" value="QUINATE TRANSPORTER, PUTATIVE (AFU_ORTHOLOGUE AFUA_6G06960)-RELATED"/>
    <property type="match status" value="1"/>
</dbReference>
<dbReference type="InterPro" id="IPR020846">
    <property type="entry name" value="MFS_dom"/>
</dbReference>
<feature type="transmembrane region" description="Helical" evidence="8">
    <location>
        <begin position="104"/>
        <end position="123"/>
    </location>
</feature>
<dbReference type="EMBL" id="JAAOAS010000215">
    <property type="protein sequence ID" value="KAF5585039.1"/>
    <property type="molecule type" value="Genomic_DNA"/>
</dbReference>
<sequence length="696" mass="76567">MFLQRFARNDATKNDPPEIYNVRTLLISLIACGGALLFGMDMGVMGGVLTMPTFKERLRQYGLTDKPAAEIANLSSNIVSTIQAGSFLGCIISMWLANFIGRRLSLMAVSLLVFVGVSMQAAASGHLSLLYIGRFITGIAVGIASTVSPLYVSENAPRGIRGLLTGFYQLSIVTGLTLAFWINYGCLLHVKGHAQYIIPLALQALPAVILSFGMIFANESPRFLAQKSPSNAIMVLSKLRGLPQDHPYILDEMAKISLQLEEERLLAANSTGWNLIKEAFTVKSYRRRTFLCITLMMWSNLTGTNAMTYYSPTIFKSVGLSTSSAGLFATGIYGIVKMVSCAIFIFFVTDTLGRRKSLLWTAVVQGFTLFYVGFYVRFDPPKPDSPVAAPGYVAIVAIYIFAAVYQFGWGPVVWTYCSEIPAARMRALQMGMATASQWLFNFVVAKSTPSMFATLGRGGFGTYFVYGSFCFTMVVFAWVFVPETKGIALEDMDELFAQDDVRANFTPTRVAEVSSGGFLLTGAAAANFGTDFFPRRTQLLIGFGSMCAIFACWTGASAVFAGDEANNSAAIAVVALIFIYYAFYNLMMPLQYLYISEIFPFIHRAKGIAIMQLANKGGTGFNQFVNPIGLDNLKWRYYLVYVILLGVETFTIWLIYPETKGVSLEEVAVVMGGEGANVEMVENDKMEVLREQRERV</sequence>
<feature type="transmembrane region" description="Helical" evidence="8">
    <location>
        <begin position="20"/>
        <end position="40"/>
    </location>
</feature>
<dbReference type="FunFam" id="1.20.1250.20:FF:000026">
    <property type="entry name" value="MFS quinate transporter QutD"/>
    <property type="match status" value="1"/>
</dbReference>
<organism evidence="10 11">
    <name type="scientific">Fusarium pseudocircinatum</name>
    <dbReference type="NCBI Taxonomy" id="56676"/>
    <lineage>
        <taxon>Eukaryota</taxon>
        <taxon>Fungi</taxon>
        <taxon>Dikarya</taxon>
        <taxon>Ascomycota</taxon>
        <taxon>Pezizomycotina</taxon>
        <taxon>Sordariomycetes</taxon>
        <taxon>Hypocreomycetidae</taxon>
        <taxon>Hypocreales</taxon>
        <taxon>Nectriaceae</taxon>
        <taxon>Fusarium</taxon>
        <taxon>Fusarium fujikuroi species complex</taxon>
    </lineage>
</organism>
<feature type="transmembrane region" description="Helical" evidence="8">
    <location>
        <begin position="390"/>
        <end position="417"/>
    </location>
</feature>
<feature type="transmembrane region" description="Helical" evidence="8">
    <location>
        <begin position="290"/>
        <end position="310"/>
    </location>
</feature>
<feature type="transmembrane region" description="Helical" evidence="8">
    <location>
        <begin position="463"/>
        <end position="481"/>
    </location>
</feature>
<feature type="domain" description="Major facilitator superfamily (MFS) profile" evidence="9">
    <location>
        <begin position="27"/>
        <end position="485"/>
    </location>
</feature>
<feature type="transmembrane region" description="Helical" evidence="8">
    <location>
        <begin position="163"/>
        <end position="184"/>
    </location>
</feature>
<dbReference type="Gene3D" id="1.20.1250.20">
    <property type="entry name" value="MFS general substrate transporter like domains"/>
    <property type="match status" value="2"/>
</dbReference>
<proteinExistence type="inferred from homology"/>
<dbReference type="PROSITE" id="PS00217">
    <property type="entry name" value="SUGAR_TRANSPORT_2"/>
    <property type="match status" value="1"/>
</dbReference>
<feature type="transmembrane region" description="Helical" evidence="8">
    <location>
        <begin position="196"/>
        <end position="217"/>
    </location>
</feature>
<keyword evidence="11" id="KW-1185">Reference proteome</keyword>
<reference evidence="10 11" key="1">
    <citation type="submission" date="2020-05" db="EMBL/GenBank/DDBJ databases">
        <title>Identification and distribution of gene clusters putatively required for synthesis of sphingolipid metabolism inhibitors in phylogenetically diverse species of the filamentous fungus Fusarium.</title>
        <authorList>
            <person name="Kim H.-S."/>
            <person name="Busman M."/>
            <person name="Brown D.W."/>
            <person name="Divon H."/>
            <person name="Uhlig S."/>
            <person name="Proctor R.H."/>
        </authorList>
    </citation>
    <scope>NUCLEOTIDE SEQUENCE [LARGE SCALE GENOMIC DNA]</scope>
    <source>
        <strain evidence="10 11">NRRL 36939</strain>
    </source>
</reference>
<feature type="transmembrane region" description="Helical" evidence="8">
    <location>
        <begin position="358"/>
        <end position="378"/>
    </location>
</feature>
<evidence type="ECO:0000256" key="8">
    <source>
        <dbReference type="SAM" id="Phobius"/>
    </source>
</evidence>
<dbReference type="PRINTS" id="PR00171">
    <property type="entry name" value="SUGRTRNSPORT"/>
</dbReference>
<feature type="transmembrane region" description="Helical" evidence="8">
    <location>
        <begin position="129"/>
        <end position="151"/>
    </location>
</feature>
<accession>A0A8H5P089</accession>
<dbReference type="SUPFAM" id="SSF103473">
    <property type="entry name" value="MFS general substrate transporter"/>
    <property type="match status" value="2"/>
</dbReference>
<feature type="transmembrane region" description="Helical" evidence="8">
    <location>
        <begin position="325"/>
        <end position="346"/>
    </location>
</feature>
<dbReference type="InterPro" id="IPR036259">
    <property type="entry name" value="MFS_trans_sf"/>
</dbReference>
<keyword evidence="7" id="KW-0325">Glycoprotein</keyword>
<evidence type="ECO:0000256" key="3">
    <source>
        <dbReference type="ARBA" id="ARBA00022448"/>
    </source>
</evidence>
<evidence type="ECO:0000256" key="2">
    <source>
        <dbReference type="ARBA" id="ARBA00010992"/>
    </source>
</evidence>
<dbReference type="GO" id="GO:0016020">
    <property type="term" value="C:membrane"/>
    <property type="evidence" value="ECO:0007669"/>
    <property type="project" value="UniProtKB-SubCell"/>
</dbReference>
<dbReference type="PANTHER" id="PTHR48022">
    <property type="entry name" value="PLASTIDIC GLUCOSE TRANSPORTER 4"/>
    <property type="match status" value="1"/>
</dbReference>
<dbReference type="Pfam" id="PF00083">
    <property type="entry name" value="Sugar_tr"/>
    <property type="match status" value="2"/>
</dbReference>
<protein>
    <submittedName>
        <fullName evidence="10">Major facilitator superfamily transporter</fullName>
    </submittedName>
</protein>
<dbReference type="InterPro" id="IPR005828">
    <property type="entry name" value="MFS_sugar_transport-like"/>
</dbReference>
<feature type="transmembrane region" description="Helical" evidence="8">
    <location>
        <begin position="78"/>
        <end position="97"/>
    </location>
</feature>
<evidence type="ECO:0000313" key="10">
    <source>
        <dbReference type="EMBL" id="KAF5585039.1"/>
    </source>
</evidence>
<dbReference type="GO" id="GO:0005351">
    <property type="term" value="F:carbohydrate:proton symporter activity"/>
    <property type="evidence" value="ECO:0007669"/>
    <property type="project" value="TreeGrafter"/>
</dbReference>
<dbReference type="InterPro" id="IPR005829">
    <property type="entry name" value="Sugar_transporter_CS"/>
</dbReference>
<feature type="transmembrane region" description="Helical" evidence="8">
    <location>
        <begin position="568"/>
        <end position="587"/>
    </location>
</feature>
<keyword evidence="6 8" id="KW-0472">Membrane</keyword>
<feature type="transmembrane region" description="Helical" evidence="8">
    <location>
        <begin position="638"/>
        <end position="656"/>
    </location>
</feature>
<dbReference type="OrthoDB" id="508119at2759"/>
<evidence type="ECO:0000256" key="5">
    <source>
        <dbReference type="ARBA" id="ARBA00022989"/>
    </source>
</evidence>
<dbReference type="InterPro" id="IPR050360">
    <property type="entry name" value="MFS_Sugar_Transporters"/>
</dbReference>
<evidence type="ECO:0000256" key="6">
    <source>
        <dbReference type="ARBA" id="ARBA00023136"/>
    </source>
</evidence>
<name>A0A8H5P089_9HYPO</name>
<keyword evidence="4 8" id="KW-0812">Transmembrane</keyword>
<comment type="caution">
    <text evidence="10">The sequence shown here is derived from an EMBL/GenBank/DDBJ whole genome shotgun (WGS) entry which is preliminary data.</text>
</comment>
<dbReference type="AlphaFoldDB" id="A0A8H5P089"/>
<comment type="similarity">
    <text evidence="2">Belongs to the major facilitator superfamily. Sugar transporter (TC 2.A.1.1) family.</text>
</comment>
<comment type="subcellular location">
    <subcellularLocation>
        <location evidence="1">Membrane</location>
        <topology evidence="1">Multi-pass membrane protein</topology>
    </subcellularLocation>
</comment>
<keyword evidence="5 8" id="KW-1133">Transmembrane helix</keyword>